<proteinExistence type="predicted"/>
<dbReference type="EMBL" id="QTSX02006391">
    <property type="protein sequence ID" value="KAJ9055732.1"/>
    <property type="molecule type" value="Genomic_DNA"/>
</dbReference>
<comment type="caution">
    <text evidence="1">The sequence shown here is derived from an EMBL/GenBank/DDBJ whole genome shotgun (WGS) entry which is preliminary data.</text>
</comment>
<evidence type="ECO:0000313" key="1">
    <source>
        <dbReference type="EMBL" id="KAJ9055732.1"/>
    </source>
</evidence>
<protein>
    <submittedName>
        <fullName evidence="1">Uncharacterized protein</fullName>
    </submittedName>
</protein>
<evidence type="ECO:0000313" key="2">
    <source>
        <dbReference type="Proteomes" id="UP001165960"/>
    </source>
</evidence>
<accession>A0ACC2S051</accession>
<keyword evidence="2" id="KW-1185">Reference proteome</keyword>
<organism evidence="1 2">
    <name type="scientific">Entomophthora muscae</name>
    <dbReference type="NCBI Taxonomy" id="34485"/>
    <lineage>
        <taxon>Eukaryota</taxon>
        <taxon>Fungi</taxon>
        <taxon>Fungi incertae sedis</taxon>
        <taxon>Zoopagomycota</taxon>
        <taxon>Entomophthoromycotina</taxon>
        <taxon>Entomophthoromycetes</taxon>
        <taxon>Entomophthorales</taxon>
        <taxon>Entomophthoraceae</taxon>
        <taxon>Entomophthora</taxon>
    </lineage>
</organism>
<gene>
    <name evidence="1" type="ORF">DSO57_1000592</name>
</gene>
<reference evidence="1" key="1">
    <citation type="submission" date="2022-04" db="EMBL/GenBank/DDBJ databases">
        <title>Genome of the entomopathogenic fungus Entomophthora muscae.</title>
        <authorList>
            <person name="Elya C."/>
            <person name="Lovett B.R."/>
            <person name="Lee E."/>
            <person name="Macias A.M."/>
            <person name="Hajek A.E."/>
            <person name="De Bivort B.L."/>
            <person name="Kasson M.T."/>
            <person name="De Fine Licht H.H."/>
            <person name="Stajich J.E."/>
        </authorList>
    </citation>
    <scope>NUCLEOTIDE SEQUENCE</scope>
    <source>
        <strain evidence="1">Berkeley</strain>
    </source>
</reference>
<dbReference type="Proteomes" id="UP001165960">
    <property type="component" value="Unassembled WGS sequence"/>
</dbReference>
<sequence>MLLFLDSVCCLGFCAARAYWAWLWGLLEDPYIKKHSTIFKGYLDYFERQWVGKKVTAQRGKSRATAPWNCQGACLKGEIKTTSSLEVWHKHMKANFVSNPNYNNFFQKLQGEQSQSVSNFCDLAKQVALNEKSKKHDYQEDVQKVVKKNIRFVCWSTCLVVLKVGLM</sequence>
<name>A0ACC2S051_9FUNG</name>